<organism evidence="8">
    <name type="scientific">Caldilineaceae bacterium SB0662_bin_9</name>
    <dbReference type="NCBI Taxonomy" id="2605258"/>
    <lineage>
        <taxon>Bacteria</taxon>
        <taxon>Bacillati</taxon>
        <taxon>Chloroflexota</taxon>
        <taxon>Caldilineae</taxon>
        <taxon>Caldilineales</taxon>
        <taxon>Caldilineaceae</taxon>
    </lineage>
</organism>
<name>A0A6B1DT03_9CHLR</name>
<sequence>MNTNPNVVVLVADDHRASALGCTGREPVRTPNLDRLAADGLRCTRAYTMGGLTPAVCVPSRASLLTGLSTFDAVVSKTDNDYLGLHTLRTDKPLLPEHFRQHGYATYGIGKWHNDVASFNRCFAGGDRIFLGGMSDHDAVPVHRYDATASYPAESAQVGREHSTDLFADAAIEFLGTRSGDEPFFLYTAFTAPHDPRTPPDDWAPAYGQVTATMELPPNTYPEHPFDIEVSEIRDELLEATPRPPQRIRNHLAHYYDMITHLDLRVGDILNALEATGLADNTLVLYLADHGLSIGQHGLMGKQNMYEHSLGIPCVLRGPAVASGTTVPGLVTHTDVFPTLCELADLPVPAGLSGHRLWQGRSGALNDPDACLMAAYRHVHRCVIADEWKLVRYYRQRRRGIVPGYYQLFNLIEDPFETRNLAYFPEFERLAQEMAEVLNELQTRHADPLLELLA</sequence>
<dbReference type="EMBL" id="VXPY01000026">
    <property type="protein sequence ID" value="MYD89514.1"/>
    <property type="molecule type" value="Genomic_DNA"/>
</dbReference>
<evidence type="ECO:0000256" key="2">
    <source>
        <dbReference type="ARBA" id="ARBA00008779"/>
    </source>
</evidence>
<comment type="similarity">
    <text evidence="2">Belongs to the sulfatase family.</text>
</comment>
<evidence type="ECO:0000256" key="5">
    <source>
        <dbReference type="ARBA" id="ARBA00022801"/>
    </source>
</evidence>
<dbReference type="GO" id="GO:0004065">
    <property type="term" value="F:arylsulfatase activity"/>
    <property type="evidence" value="ECO:0007669"/>
    <property type="project" value="TreeGrafter"/>
</dbReference>
<dbReference type="PANTHER" id="PTHR42693:SF42">
    <property type="entry name" value="ARYLSULFATASE G"/>
    <property type="match status" value="1"/>
</dbReference>
<proteinExistence type="inferred from homology"/>
<evidence type="ECO:0000256" key="1">
    <source>
        <dbReference type="ARBA" id="ARBA00001913"/>
    </source>
</evidence>
<accession>A0A6B1DT03</accession>
<evidence type="ECO:0000259" key="7">
    <source>
        <dbReference type="Pfam" id="PF00884"/>
    </source>
</evidence>
<dbReference type="Pfam" id="PF00884">
    <property type="entry name" value="Sulfatase"/>
    <property type="match status" value="1"/>
</dbReference>
<dbReference type="GO" id="GO:0016740">
    <property type="term" value="F:transferase activity"/>
    <property type="evidence" value="ECO:0007669"/>
    <property type="project" value="UniProtKB-KW"/>
</dbReference>
<dbReference type="AlphaFoldDB" id="A0A6B1DT03"/>
<evidence type="ECO:0000256" key="3">
    <source>
        <dbReference type="ARBA" id="ARBA00022723"/>
    </source>
</evidence>
<protein>
    <submittedName>
        <fullName evidence="8">Sulfatase-like hydrolase/transferase</fullName>
    </submittedName>
</protein>
<keyword evidence="4" id="KW-0732">Signal</keyword>
<dbReference type="SUPFAM" id="SSF53649">
    <property type="entry name" value="Alkaline phosphatase-like"/>
    <property type="match status" value="1"/>
</dbReference>
<evidence type="ECO:0000313" key="8">
    <source>
        <dbReference type="EMBL" id="MYD89514.1"/>
    </source>
</evidence>
<evidence type="ECO:0000256" key="4">
    <source>
        <dbReference type="ARBA" id="ARBA00022729"/>
    </source>
</evidence>
<dbReference type="GO" id="GO:0046872">
    <property type="term" value="F:metal ion binding"/>
    <property type="evidence" value="ECO:0007669"/>
    <property type="project" value="UniProtKB-KW"/>
</dbReference>
<dbReference type="PROSITE" id="PS00149">
    <property type="entry name" value="SULFATASE_2"/>
    <property type="match status" value="1"/>
</dbReference>
<keyword evidence="3" id="KW-0479">Metal-binding</keyword>
<keyword evidence="5 8" id="KW-0378">Hydrolase</keyword>
<comment type="caution">
    <text evidence="8">The sequence shown here is derived from an EMBL/GenBank/DDBJ whole genome shotgun (WGS) entry which is preliminary data.</text>
</comment>
<keyword evidence="8" id="KW-0808">Transferase</keyword>
<evidence type="ECO:0000256" key="6">
    <source>
        <dbReference type="ARBA" id="ARBA00022837"/>
    </source>
</evidence>
<keyword evidence="6" id="KW-0106">Calcium</keyword>
<dbReference type="InterPro" id="IPR017850">
    <property type="entry name" value="Alkaline_phosphatase_core_sf"/>
</dbReference>
<dbReference type="Gene3D" id="3.40.720.10">
    <property type="entry name" value="Alkaline Phosphatase, subunit A"/>
    <property type="match status" value="1"/>
</dbReference>
<comment type="cofactor">
    <cofactor evidence="1">
        <name>Ca(2+)</name>
        <dbReference type="ChEBI" id="CHEBI:29108"/>
    </cofactor>
</comment>
<dbReference type="PANTHER" id="PTHR42693">
    <property type="entry name" value="ARYLSULFATASE FAMILY MEMBER"/>
    <property type="match status" value="1"/>
</dbReference>
<feature type="domain" description="Sulfatase N-terminal" evidence="7">
    <location>
        <begin position="5"/>
        <end position="345"/>
    </location>
</feature>
<dbReference type="InterPro" id="IPR050738">
    <property type="entry name" value="Sulfatase"/>
</dbReference>
<reference evidence="8" key="1">
    <citation type="submission" date="2019-09" db="EMBL/GenBank/DDBJ databases">
        <title>Characterisation of the sponge microbiome using genome-centric metagenomics.</title>
        <authorList>
            <person name="Engelberts J.P."/>
            <person name="Robbins S.J."/>
            <person name="De Goeij J.M."/>
            <person name="Aranda M."/>
            <person name="Bell S.C."/>
            <person name="Webster N.S."/>
        </authorList>
    </citation>
    <scope>NUCLEOTIDE SEQUENCE</scope>
    <source>
        <strain evidence="8">SB0662_bin_9</strain>
    </source>
</reference>
<dbReference type="InterPro" id="IPR000917">
    <property type="entry name" value="Sulfatase_N"/>
</dbReference>
<gene>
    <name evidence="8" type="ORF">F4Y08_04115</name>
</gene>
<dbReference type="InterPro" id="IPR024607">
    <property type="entry name" value="Sulfatase_CS"/>
</dbReference>